<evidence type="ECO:0000256" key="2">
    <source>
        <dbReference type="ARBA" id="ARBA00005011"/>
    </source>
</evidence>
<dbReference type="NCBIfam" id="TIGR01141">
    <property type="entry name" value="hisC"/>
    <property type="match status" value="1"/>
</dbReference>
<evidence type="ECO:0000256" key="3">
    <source>
        <dbReference type="ARBA" id="ARBA00007970"/>
    </source>
</evidence>
<dbReference type="GO" id="GO:0030170">
    <property type="term" value="F:pyridoxal phosphate binding"/>
    <property type="evidence" value="ECO:0007669"/>
    <property type="project" value="InterPro"/>
</dbReference>
<comment type="caution">
    <text evidence="14">The sequence shown here is derived from an EMBL/GenBank/DDBJ whole genome shotgun (WGS) entry which is preliminary data.</text>
</comment>
<feature type="coiled-coil region" evidence="12">
    <location>
        <begin position="264"/>
        <end position="291"/>
    </location>
</feature>
<dbReference type="HAMAP" id="MF_01023">
    <property type="entry name" value="HisC_aminotrans_2"/>
    <property type="match status" value="1"/>
</dbReference>
<dbReference type="RefSeq" id="WP_145652012.1">
    <property type="nucleotide sequence ID" value="NZ_VLLB01000010.1"/>
</dbReference>
<name>A0A562R083_9BURK</name>
<evidence type="ECO:0000256" key="10">
    <source>
        <dbReference type="ARBA" id="ARBA00047481"/>
    </source>
</evidence>
<organism evidence="14 15">
    <name type="scientific">Pseudoduganella lurida</name>
    <dbReference type="NCBI Taxonomy" id="1036180"/>
    <lineage>
        <taxon>Bacteria</taxon>
        <taxon>Pseudomonadati</taxon>
        <taxon>Pseudomonadota</taxon>
        <taxon>Betaproteobacteria</taxon>
        <taxon>Burkholderiales</taxon>
        <taxon>Oxalobacteraceae</taxon>
        <taxon>Telluria group</taxon>
        <taxon>Pseudoduganella</taxon>
    </lineage>
</organism>
<dbReference type="InterPro" id="IPR015421">
    <property type="entry name" value="PyrdxlP-dep_Trfase_major"/>
</dbReference>
<reference evidence="14 15" key="1">
    <citation type="journal article" date="2015" name="Stand. Genomic Sci.">
        <title>Genomic Encyclopedia of Bacterial and Archaeal Type Strains, Phase III: the genomes of soil and plant-associated and newly described type strains.</title>
        <authorList>
            <person name="Whitman W.B."/>
            <person name="Woyke T."/>
            <person name="Klenk H.P."/>
            <person name="Zhou Y."/>
            <person name="Lilburn T.G."/>
            <person name="Beck B.J."/>
            <person name="De Vos P."/>
            <person name="Vandamme P."/>
            <person name="Eisen J.A."/>
            <person name="Garrity G."/>
            <person name="Hugenholtz P."/>
            <person name="Kyrpides N.C."/>
        </authorList>
    </citation>
    <scope>NUCLEOTIDE SEQUENCE [LARGE SCALE GENOMIC DNA]</scope>
    <source>
        <strain evidence="14 15">CGMCC 1.10822</strain>
    </source>
</reference>
<dbReference type="Gene3D" id="3.90.1150.10">
    <property type="entry name" value="Aspartate Aminotransferase, domain 1"/>
    <property type="match status" value="1"/>
</dbReference>
<sequence length="368" mass="40174">MSLDTLITNTIRPDVRSDKSYHVPDASGFVKLDAMENPYQLPEALRRELGQRLADVALNRYPAAAYGPLKERIRAKLGIPAGYDVLLGNGSDELIAIMAAACATQEREDRRAVMLAPVPAFVMFQRSAQVAGMDFVGVPLKADFTLDLPAMLAAIEQHRPALIFLAYPNNPTGNLFDANDIEAILRAQGERGLVVVDEAYEPFAQQSFMPRLPEFDNLIVMRTLSKLGLAGIRLGYMSAAPALLAQFEKVRPPYNINVMTQAAAEFALDHVEVLNEQARLLREQRAVLTAALAAVPGVQVYPSAANFITIRVPDADSIHAKLVTRKILIKNLSKMHSVLANCLRVTVSTPDENAAFLDALNASLADKS</sequence>
<dbReference type="GO" id="GO:0004400">
    <property type="term" value="F:histidinol-phosphate transaminase activity"/>
    <property type="evidence" value="ECO:0007669"/>
    <property type="project" value="UniProtKB-UniRule"/>
</dbReference>
<dbReference type="Pfam" id="PF00155">
    <property type="entry name" value="Aminotran_1_2"/>
    <property type="match status" value="1"/>
</dbReference>
<comment type="cofactor">
    <cofactor evidence="1 11">
        <name>pyridoxal 5'-phosphate</name>
        <dbReference type="ChEBI" id="CHEBI:597326"/>
    </cofactor>
</comment>
<evidence type="ECO:0000256" key="12">
    <source>
        <dbReference type="SAM" id="Coils"/>
    </source>
</evidence>
<dbReference type="OrthoDB" id="9813612at2"/>
<evidence type="ECO:0000256" key="11">
    <source>
        <dbReference type="HAMAP-Rule" id="MF_01023"/>
    </source>
</evidence>
<evidence type="ECO:0000313" key="14">
    <source>
        <dbReference type="EMBL" id="TWI61796.1"/>
    </source>
</evidence>
<keyword evidence="7 11" id="KW-0808">Transferase</keyword>
<gene>
    <name evidence="11" type="primary">hisC</name>
    <name evidence="14" type="ORF">IP91_04394</name>
</gene>
<evidence type="ECO:0000256" key="6">
    <source>
        <dbReference type="ARBA" id="ARBA00022605"/>
    </source>
</evidence>
<keyword evidence="5 11" id="KW-0032">Aminotransferase</keyword>
<evidence type="ECO:0000256" key="9">
    <source>
        <dbReference type="ARBA" id="ARBA00023102"/>
    </source>
</evidence>
<dbReference type="PANTHER" id="PTHR42885">
    <property type="entry name" value="HISTIDINOL-PHOSPHATE AMINOTRANSFERASE-RELATED"/>
    <property type="match status" value="1"/>
</dbReference>
<accession>A0A562R083</accession>
<comment type="pathway">
    <text evidence="2 11">Amino-acid biosynthesis; L-histidine biosynthesis; L-histidine from 5-phospho-alpha-D-ribose 1-diphosphate: step 7/9.</text>
</comment>
<dbReference type="EMBL" id="VLLB01000010">
    <property type="protein sequence ID" value="TWI61796.1"/>
    <property type="molecule type" value="Genomic_DNA"/>
</dbReference>
<keyword evidence="9 11" id="KW-0368">Histidine biosynthesis</keyword>
<evidence type="ECO:0000256" key="8">
    <source>
        <dbReference type="ARBA" id="ARBA00022898"/>
    </source>
</evidence>
<dbReference type="InterPro" id="IPR005861">
    <property type="entry name" value="HisP_aminotrans"/>
</dbReference>
<comment type="catalytic activity">
    <reaction evidence="10 11">
        <text>L-histidinol phosphate + 2-oxoglutarate = 3-(imidazol-4-yl)-2-oxopropyl phosphate + L-glutamate</text>
        <dbReference type="Rhea" id="RHEA:23744"/>
        <dbReference type="ChEBI" id="CHEBI:16810"/>
        <dbReference type="ChEBI" id="CHEBI:29985"/>
        <dbReference type="ChEBI" id="CHEBI:57766"/>
        <dbReference type="ChEBI" id="CHEBI:57980"/>
        <dbReference type="EC" id="2.6.1.9"/>
    </reaction>
</comment>
<dbReference type="InterPro" id="IPR015422">
    <property type="entry name" value="PyrdxlP-dep_Trfase_small"/>
</dbReference>
<dbReference type="InterPro" id="IPR004839">
    <property type="entry name" value="Aminotransferase_I/II_large"/>
</dbReference>
<comment type="subunit">
    <text evidence="4 11">Homodimer.</text>
</comment>
<dbReference type="GO" id="GO:0000105">
    <property type="term" value="P:L-histidine biosynthetic process"/>
    <property type="evidence" value="ECO:0007669"/>
    <property type="project" value="UniProtKB-UniRule"/>
</dbReference>
<protein>
    <recommendedName>
        <fullName evidence="11">Histidinol-phosphate aminotransferase</fullName>
        <ecNumber evidence="11">2.6.1.9</ecNumber>
    </recommendedName>
    <alternativeName>
        <fullName evidence="11">Imidazole acetol-phosphate transaminase</fullName>
    </alternativeName>
</protein>
<dbReference type="PANTHER" id="PTHR42885:SF2">
    <property type="entry name" value="HISTIDINOL-PHOSPHATE AMINOTRANSFERASE"/>
    <property type="match status" value="1"/>
</dbReference>
<keyword evidence="6 11" id="KW-0028">Amino-acid biosynthesis</keyword>
<comment type="similarity">
    <text evidence="3 11">Belongs to the class-II pyridoxal-phosphate-dependent aminotransferase family. Histidinol-phosphate aminotransferase subfamily.</text>
</comment>
<dbReference type="Proteomes" id="UP000318431">
    <property type="component" value="Unassembled WGS sequence"/>
</dbReference>
<dbReference type="EC" id="2.6.1.9" evidence="11"/>
<proteinExistence type="inferred from homology"/>
<feature type="modified residue" description="N6-(pyridoxal phosphate)lysine" evidence="11">
    <location>
        <position position="226"/>
    </location>
</feature>
<keyword evidence="15" id="KW-1185">Reference proteome</keyword>
<evidence type="ECO:0000256" key="1">
    <source>
        <dbReference type="ARBA" id="ARBA00001933"/>
    </source>
</evidence>
<evidence type="ECO:0000256" key="4">
    <source>
        <dbReference type="ARBA" id="ARBA00011738"/>
    </source>
</evidence>
<dbReference type="SUPFAM" id="SSF53383">
    <property type="entry name" value="PLP-dependent transferases"/>
    <property type="match status" value="1"/>
</dbReference>
<evidence type="ECO:0000256" key="5">
    <source>
        <dbReference type="ARBA" id="ARBA00022576"/>
    </source>
</evidence>
<dbReference type="Gene3D" id="3.40.640.10">
    <property type="entry name" value="Type I PLP-dependent aspartate aminotransferase-like (Major domain)"/>
    <property type="match status" value="1"/>
</dbReference>
<dbReference type="AlphaFoldDB" id="A0A562R083"/>
<dbReference type="UniPathway" id="UPA00031">
    <property type="reaction ID" value="UER00012"/>
</dbReference>
<keyword evidence="12" id="KW-0175">Coiled coil</keyword>
<keyword evidence="8 11" id="KW-0663">Pyridoxal phosphate</keyword>
<evidence type="ECO:0000256" key="7">
    <source>
        <dbReference type="ARBA" id="ARBA00022679"/>
    </source>
</evidence>
<dbReference type="InterPro" id="IPR015424">
    <property type="entry name" value="PyrdxlP-dep_Trfase"/>
</dbReference>
<dbReference type="CDD" id="cd00609">
    <property type="entry name" value="AAT_like"/>
    <property type="match status" value="1"/>
</dbReference>
<evidence type="ECO:0000259" key="13">
    <source>
        <dbReference type="Pfam" id="PF00155"/>
    </source>
</evidence>
<feature type="domain" description="Aminotransferase class I/classII large" evidence="13">
    <location>
        <begin position="30"/>
        <end position="360"/>
    </location>
</feature>
<evidence type="ECO:0000313" key="15">
    <source>
        <dbReference type="Proteomes" id="UP000318431"/>
    </source>
</evidence>